<feature type="compositionally biased region" description="Acidic residues" evidence="1">
    <location>
        <begin position="411"/>
        <end position="432"/>
    </location>
</feature>
<gene>
    <name evidence="2" type="ORF">ECRASSUSDP1_LOCUS9022</name>
</gene>
<feature type="region of interest" description="Disordered" evidence="1">
    <location>
        <begin position="405"/>
        <end position="432"/>
    </location>
</feature>
<evidence type="ECO:0000313" key="3">
    <source>
        <dbReference type="Proteomes" id="UP001295684"/>
    </source>
</evidence>
<dbReference type="EMBL" id="CAMPGE010008849">
    <property type="protein sequence ID" value="CAI2367734.1"/>
    <property type="molecule type" value="Genomic_DNA"/>
</dbReference>
<accession>A0AAD1X948</accession>
<reference evidence="2" key="1">
    <citation type="submission" date="2023-07" db="EMBL/GenBank/DDBJ databases">
        <authorList>
            <consortium name="AG Swart"/>
            <person name="Singh M."/>
            <person name="Singh A."/>
            <person name="Seah K."/>
            <person name="Emmerich C."/>
        </authorList>
    </citation>
    <scope>NUCLEOTIDE SEQUENCE</scope>
    <source>
        <strain evidence="2">DP1</strain>
    </source>
</reference>
<feature type="compositionally biased region" description="Acidic residues" evidence="1">
    <location>
        <begin position="19"/>
        <end position="38"/>
    </location>
</feature>
<dbReference type="Proteomes" id="UP001295684">
    <property type="component" value="Unassembled WGS sequence"/>
</dbReference>
<sequence>MRTRSQAIEDTSSYHEDHEEYDDQEDSEDQDANMEDDSNQLSNPEDSECSFDPAEALEMIKHIGMDSESILYLYSAQKKILPARFDSIYKRLLSAVDELEQTDWSQHFYEDSPNLVAVEQLKVLISEISQKYLSLLIFPKKETQMILRSQTKALSKCYPAIMMPSEETKFAEECMNKKETGMSTKLCSSICQSTKNWDVDLSDPGLICISSRKRGDLLFAQRTKAIPIPSCSKFGLYSVRHKQKEGNRMLSVSLPKRMEDFAISNTELKDIRYCMNTIAIAGPRVLNSIHFTNFRIDERQVKRLFSACKNIPSVQFFHCAFEFEGTPCLSHSLSNTSLTHLSFIECDDEDYSCWIVSPHKFSNLLHSLAASDFKHSIQEVELGRFFVSKWFVQDVFQKTGLGTGKFKGKFDDEEGEGEGEGEDEEFMDEEDY</sequence>
<feature type="region of interest" description="Disordered" evidence="1">
    <location>
        <begin position="1"/>
        <end position="49"/>
    </location>
</feature>
<protein>
    <submittedName>
        <fullName evidence="2">Uncharacterized protein</fullName>
    </submittedName>
</protein>
<comment type="caution">
    <text evidence="2">The sequence shown here is derived from an EMBL/GenBank/DDBJ whole genome shotgun (WGS) entry which is preliminary data.</text>
</comment>
<name>A0AAD1X948_EUPCR</name>
<organism evidence="2 3">
    <name type="scientific">Euplotes crassus</name>
    <dbReference type="NCBI Taxonomy" id="5936"/>
    <lineage>
        <taxon>Eukaryota</taxon>
        <taxon>Sar</taxon>
        <taxon>Alveolata</taxon>
        <taxon>Ciliophora</taxon>
        <taxon>Intramacronucleata</taxon>
        <taxon>Spirotrichea</taxon>
        <taxon>Hypotrichia</taxon>
        <taxon>Euplotida</taxon>
        <taxon>Euplotidae</taxon>
        <taxon>Moneuplotes</taxon>
    </lineage>
</organism>
<dbReference type="AlphaFoldDB" id="A0AAD1X948"/>
<feature type="compositionally biased region" description="Polar residues" evidence="1">
    <location>
        <begin position="1"/>
        <end position="11"/>
    </location>
</feature>
<evidence type="ECO:0000313" key="2">
    <source>
        <dbReference type="EMBL" id="CAI2367734.1"/>
    </source>
</evidence>
<evidence type="ECO:0000256" key="1">
    <source>
        <dbReference type="SAM" id="MobiDB-lite"/>
    </source>
</evidence>
<keyword evidence="3" id="KW-1185">Reference proteome</keyword>
<proteinExistence type="predicted"/>